<dbReference type="Proteomes" id="UP000600449">
    <property type="component" value="Unassembled WGS sequence"/>
</dbReference>
<feature type="domain" description="N-acetyltransferase" evidence="3">
    <location>
        <begin position="9"/>
        <end position="161"/>
    </location>
</feature>
<dbReference type="RefSeq" id="WP_210317544.1">
    <property type="nucleotide sequence ID" value="NZ_BMMF01000001.1"/>
</dbReference>
<dbReference type="PROSITE" id="PS51186">
    <property type="entry name" value="GNAT"/>
    <property type="match status" value="1"/>
</dbReference>
<dbReference type="InterPro" id="IPR000182">
    <property type="entry name" value="GNAT_dom"/>
</dbReference>
<dbReference type="AlphaFoldDB" id="A0A917Q411"/>
<keyword evidence="1" id="KW-0808">Transferase</keyword>
<accession>A0A917Q411</accession>
<dbReference type="GO" id="GO:0016747">
    <property type="term" value="F:acyltransferase activity, transferring groups other than amino-acyl groups"/>
    <property type="evidence" value="ECO:0007669"/>
    <property type="project" value="InterPro"/>
</dbReference>
<keyword evidence="2" id="KW-0012">Acyltransferase</keyword>
<proteinExistence type="predicted"/>
<evidence type="ECO:0000256" key="2">
    <source>
        <dbReference type="ARBA" id="ARBA00023315"/>
    </source>
</evidence>
<dbReference type="Gene3D" id="3.40.630.30">
    <property type="match status" value="1"/>
</dbReference>
<reference evidence="4 5" key="1">
    <citation type="journal article" date="2014" name="Int. J. Syst. Evol. Microbiol.">
        <title>Complete genome sequence of Corynebacterium casei LMG S-19264T (=DSM 44701T), isolated from a smear-ripened cheese.</title>
        <authorList>
            <consortium name="US DOE Joint Genome Institute (JGI-PGF)"/>
            <person name="Walter F."/>
            <person name="Albersmeier A."/>
            <person name="Kalinowski J."/>
            <person name="Ruckert C."/>
        </authorList>
    </citation>
    <scope>NUCLEOTIDE SEQUENCE [LARGE SCALE GENOMIC DNA]</scope>
    <source>
        <strain evidence="4 5">CGMCC 1.9161</strain>
    </source>
</reference>
<sequence length="176" mass="18668">MRADPPAGYRIRSAAEADVPLLPGIEASAAALFAGWPGALAGDGPTAPPEALDLCRVAGTLWVAADREDAPVGFLAAGDLDGFLHVHEISVAREHQRRGLGRALMAAAIDFGRWAFIPAVTLTTDRIVPWNKPFYATLGFVELTRDGLPPGHAAKLAHELDLGFDPARRCVMAKVL</sequence>
<evidence type="ECO:0000313" key="5">
    <source>
        <dbReference type="Proteomes" id="UP000600449"/>
    </source>
</evidence>
<dbReference type="SUPFAM" id="SSF55729">
    <property type="entry name" value="Acyl-CoA N-acyltransferases (Nat)"/>
    <property type="match status" value="1"/>
</dbReference>
<evidence type="ECO:0000313" key="4">
    <source>
        <dbReference type="EMBL" id="GGK18519.1"/>
    </source>
</evidence>
<evidence type="ECO:0000259" key="3">
    <source>
        <dbReference type="PROSITE" id="PS51186"/>
    </source>
</evidence>
<comment type="caution">
    <text evidence="4">The sequence shown here is derived from an EMBL/GenBank/DDBJ whole genome shotgun (WGS) entry which is preliminary data.</text>
</comment>
<name>A0A917Q411_9HYPH</name>
<dbReference type="Pfam" id="PF13508">
    <property type="entry name" value="Acetyltransf_7"/>
    <property type="match status" value="1"/>
</dbReference>
<dbReference type="InterPro" id="IPR016181">
    <property type="entry name" value="Acyl_CoA_acyltransferase"/>
</dbReference>
<dbReference type="PANTHER" id="PTHR43800">
    <property type="entry name" value="PEPTIDYL-LYSINE N-ACETYLTRANSFERASE YJAB"/>
    <property type="match status" value="1"/>
</dbReference>
<protein>
    <submittedName>
        <fullName evidence="4">N-acetyltransferase GCN5</fullName>
    </submittedName>
</protein>
<dbReference type="PANTHER" id="PTHR43800:SF1">
    <property type="entry name" value="PEPTIDYL-LYSINE N-ACETYLTRANSFERASE YJAB"/>
    <property type="match status" value="1"/>
</dbReference>
<organism evidence="4 5">
    <name type="scientific">Salinarimonas ramus</name>
    <dbReference type="NCBI Taxonomy" id="690164"/>
    <lineage>
        <taxon>Bacteria</taxon>
        <taxon>Pseudomonadati</taxon>
        <taxon>Pseudomonadota</taxon>
        <taxon>Alphaproteobacteria</taxon>
        <taxon>Hyphomicrobiales</taxon>
        <taxon>Salinarimonadaceae</taxon>
        <taxon>Salinarimonas</taxon>
    </lineage>
</organism>
<dbReference type="CDD" id="cd04301">
    <property type="entry name" value="NAT_SF"/>
    <property type="match status" value="1"/>
</dbReference>
<keyword evidence="5" id="KW-1185">Reference proteome</keyword>
<evidence type="ECO:0000256" key="1">
    <source>
        <dbReference type="ARBA" id="ARBA00022679"/>
    </source>
</evidence>
<gene>
    <name evidence="4" type="ORF">GCM10011322_01570</name>
</gene>
<dbReference type="EMBL" id="BMMF01000001">
    <property type="protein sequence ID" value="GGK18519.1"/>
    <property type="molecule type" value="Genomic_DNA"/>
</dbReference>